<comment type="caution">
    <text evidence="2">The sequence shown here is derived from an EMBL/GenBank/DDBJ whole genome shotgun (WGS) entry which is preliminary data.</text>
</comment>
<gene>
    <name evidence="2" type="ORF">BDP27DRAFT_420025</name>
</gene>
<evidence type="ECO:0000313" key="2">
    <source>
        <dbReference type="EMBL" id="KAF9060480.1"/>
    </source>
</evidence>
<dbReference type="OrthoDB" id="3062227at2759"/>
<dbReference type="AlphaFoldDB" id="A0A9P5TYH0"/>
<evidence type="ECO:0000313" key="3">
    <source>
        <dbReference type="Proteomes" id="UP000772434"/>
    </source>
</evidence>
<dbReference type="EMBL" id="JADNRY010000242">
    <property type="protein sequence ID" value="KAF9060480.1"/>
    <property type="molecule type" value="Genomic_DNA"/>
</dbReference>
<proteinExistence type="predicted"/>
<feature type="signal peptide" evidence="1">
    <location>
        <begin position="1"/>
        <end position="17"/>
    </location>
</feature>
<sequence>MTIFGMLLAIVLSFTHSQDSNDVPIIDLGYAKYQGVFDSVNNITNYLGMRYAAPLLATCVSGLLKPPPTTMVLSSKLTRHLRSVSKLWSGFLILSRRSTK</sequence>
<keyword evidence="3" id="KW-1185">Reference proteome</keyword>
<feature type="chain" id="PRO_5040139071" evidence="1">
    <location>
        <begin position="18"/>
        <end position="100"/>
    </location>
</feature>
<reference evidence="2" key="1">
    <citation type="submission" date="2020-11" db="EMBL/GenBank/DDBJ databases">
        <authorList>
            <consortium name="DOE Joint Genome Institute"/>
            <person name="Ahrendt S."/>
            <person name="Riley R."/>
            <person name="Andreopoulos W."/>
            <person name="Labutti K."/>
            <person name="Pangilinan J."/>
            <person name="Ruiz-Duenas F.J."/>
            <person name="Barrasa J.M."/>
            <person name="Sanchez-Garcia M."/>
            <person name="Camarero S."/>
            <person name="Miyauchi S."/>
            <person name="Serrano A."/>
            <person name="Linde D."/>
            <person name="Babiker R."/>
            <person name="Drula E."/>
            <person name="Ayuso-Fernandez I."/>
            <person name="Pacheco R."/>
            <person name="Padilla G."/>
            <person name="Ferreira P."/>
            <person name="Barriuso J."/>
            <person name="Kellner H."/>
            <person name="Castanera R."/>
            <person name="Alfaro M."/>
            <person name="Ramirez L."/>
            <person name="Pisabarro A.G."/>
            <person name="Kuo A."/>
            <person name="Tritt A."/>
            <person name="Lipzen A."/>
            <person name="He G."/>
            <person name="Yan M."/>
            <person name="Ng V."/>
            <person name="Cullen D."/>
            <person name="Martin F."/>
            <person name="Rosso M.-N."/>
            <person name="Henrissat B."/>
            <person name="Hibbett D."/>
            <person name="Martinez A.T."/>
            <person name="Grigoriev I.V."/>
        </authorList>
    </citation>
    <scope>NUCLEOTIDE SEQUENCE</scope>
    <source>
        <strain evidence="2">AH 40177</strain>
    </source>
</reference>
<evidence type="ECO:0000256" key="1">
    <source>
        <dbReference type="SAM" id="SignalP"/>
    </source>
</evidence>
<name>A0A9P5TYH0_9AGAR</name>
<dbReference type="Proteomes" id="UP000772434">
    <property type="component" value="Unassembled WGS sequence"/>
</dbReference>
<accession>A0A9P5TYH0</accession>
<protein>
    <submittedName>
        <fullName evidence="2">Uncharacterized protein</fullName>
    </submittedName>
</protein>
<keyword evidence="1" id="KW-0732">Signal</keyword>
<organism evidence="2 3">
    <name type="scientific">Rhodocollybia butyracea</name>
    <dbReference type="NCBI Taxonomy" id="206335"/>
    <lineage>
        <taxon>Eukaryota</taxon>
        <taxon>Fungi</taxon>
        <taxon>Dikarya</taxon>
        <taxon>Basidiomycota</taxon>
        <taxon>Agaricomycotina</taxon>
        <taxon>Agaricomycetes</taxon>
        <taxon>Agaricomycetidae</taxon>
        <taxon>Agaricales</taxon>
        <taxon>Marasmiineae</taxon>
        <taxon>Omphalotaceae</taxon>
        <taxon>Rhodocollybia</taxon>
    </lineage>
</organism>